<name>A0A0D0KVA0_AGRTU</name>
<organism evidence="1 2">
    <name type="scientific">Agrobacterium tumefaciens</name>
    <dbReference type="NCBI Taxonomy" id="358"/>
    <lineage>
        <taxon>Bacteria</taxon>
        <taxon>Pseudomonadati</taxon>
        <taxon>Pseudomonadota</taxon>
        <taxon>Alphaproteobacteria</taxon>
        <taxon>Hyphomicrobiales</taxon>
        <taxon>Rhizobiaceae</taxon>
        <taxon>Rhizobium/Agrobacterium group</taxon>
        <taxon>Agrobacterium</taxon>
        <taxon>Agrobacterium tumefaciens complex</taxon>
    </lineage>
</organism>
<dbReference type="AlphaFoldDB" id="A0A0D0KVA0"/>
<gene>
    <name evidence="1" type="ORF">RU07_12440</name>
</gene>
<dbReference type="InterPro" id="IPR008861">
    <property type="entry name" value="GpX-like"/>
</dbReference>
<dbReference type="Proteomes" id="UP000035017">
    <property type="component" value="Unassembled WGS sequence"/>
</dbReference>
<reference evidence="1 2" key="1">
    <citation type="submission" date="2014-12" db="EMBL/GenBank/DDBJ databases">
        <title>16Stimator: statistical estimation of ribosomal gene copy numbers from draft genome assemblies.</title>
        <authorList>
            <person name="Perisin M.A."/>
            <person name="Vetter M."/>
            <person name="Gilbert J.A."/>
            <person name="Bergelson J."/>
        </authorList>
    </citation>
    <scope>NUCLEOTIDE SEQUENCE [LARGE SCALE GENOMIC DNA]</scope>
    <source>
        <strain evidence="1 2">MEJ076</strain>
    </source>
</reference>
<sequence length="70" mass="7471">MSNIYTTRQGETVDLACLAHYGRTARVVEAVIGANPGLAALGVMLPIGTKIVMPIIASTSTERRLVSLWD</sequence>
<dbReference type="Pfam" id="PF05489">
    <property type="entry name" value="Phage_tail_X"/>
    <property type="match status" value="1"/>
</dbReference>
<evidence type="ECO:0000313" key="1">
    <source>
        <dbReference type="EMBL" id="KIQ02247.1"/>
    </source>
</evidence>
<evidence type="ECO:0000313" key="2">
    <source>
        <dbReference type="Proteomes" id="UP000035017"/>
    </source>
</evidence>
<proteinExistence type="predicted"/>
<dbReference type="EMBL" id="JXQV01000011">
    <property type="protein sequence ID" value="KIQ02247.1"/>
    <property type="molecule type" value="Genomic_DNA"/>
</dbReference>
<accession>A0A0D0KVA0</accession>
<protein>
    <submittedName>
        <fullName evidence="1">Tail protein X</fullName>
    </submittedName>
</protein>
<comment type="caution">
    <text evidence="1">The sequence shown here is derived from an EMBL/GenBank/DDBJ whole genome shotgun (WGS) entry which is preliminary data.</text>
</comment>
<dbReference type="OrthoDB" id="8759063at2"/>